<organism evidence="2 3">
    <name type="scientific">Linnemannia elongata AG-77</name>
    <dbReference type="NCBI Taxonomy" id="1314771"/>
    <lineage>
        <taxon>Eukaryota</taxon>
        <taxon>Fungi</taxon>
        <taxon>Fungi incertae sedis</taxon>
        <taxon>Mucoromycota</taxon>
        <taxon>Mortierellomycotina</taxon>
        <taxon>Mortierellomycetes</taxon>
        <taxon>Mortierellales</taxon>
        <taxon>Mortierellaceae</taxon>
        <taxon>Linnemannia</taxon>
    </lineage>
</organism>
<dbReference type="Pfam" id="PF17408">
    <property type="entry name" value="MCD_N"/>
    <property type="match status" value="1"/>
</dbReference>
<reference evidence="2 3" key="1">
    <citation type="submission" date="2016-05" db="EMBL/GenBank/DDBJ databases">
        <title>Genome sequencing reveals origins of a unique bacterial endosymbiosis in the earliest lineages of terrestrial Fungi.</title>
        <authorList>
            <consortium name="DOE Joint Genome Institute"/>
            <person name="Uehling J."/>
            <person name="Gryganskyi A."/>
            <person name="Hameed K."/>
            <person name="Tschaplinski T."/>
            <person name="Misztal P."/>
            <person name="Wu S."/>
            <person name="Desiro A."/>
            <person name="Vande Pol N."/>
            <person name="Du Z.-Y."/>
            <person name="Zienkiewicz A."/>
            <person name="Zienkiewicz K."/>
            <person name="Morin E."/>
            <person name="Tisserant E."/>
            <person name="Splivallo R."/>
            <person name="Hainaut M."/>
            <person name="Henrissat B."/>
            <person name="Ohm R."/>
            <person name="Kuo A."/>
            <person name="Yan J."/>
            <person name="Lipzen A."/>
            <person name="Nolan M."/>
            <person name="Labutti K."/>
            <person name="Barry K."/>
            <person name="Goldstein A."/>
            <person name="Labbe J."/>
            <person name="Schadt C."/>
            <person name="Tuskan G."/>
            <person name="Grigoriev I."/>
            <person name="Martin F."/>
            <person name="Vilgalys R."/>
            <person name="Bonito G."/>
        </authorList>
    </citation>
    <scope>NUCLEOTIDE SEQUENCE [LARGE SCALE GENOMIC DNA]</scope>
    <source>
        <strain evidence="2 3">AG-77</strain>
    </source>
</reference>
<dbReference type="STRING" id="1314771.A0A197JKL1"/>
<dbReference type="Gene3D" id="1.20.140.90">
    <property type="entry name" value="Malonyl-CoA decarboxylase, oligemerization domain"/>
    <property type="match status" value="1"/>
</dbReference>
<evidence type="ECO:0000313" key="2">
    <source>
        <dbReference type="EMBL" id="OAQ25046.1"/>
    </source>
</evidence>
<evidence type="ECO:0000313" key="3">
    <source>
        <dbReference type="Proteomes" id="UP000078512"/>
    </source>
</evidence>
<feature type="domain" description="Malonyl-CoA decarboxylase N-terminal" evidence="1">
    <location>
        <begin position="20"/>
        <end position="90"/>
    </location>
</feature>
<dbReference type="InterPro" id="IPR038351">
    <property type="entry name" value="MCD_N_sf"/>
</dbReference>
<protein>
    <recommendedName>
        <fullName evidence="1">Malonyl-CoA decarboxylase N-terminal domain-containing protein</fullName>
    </recommendedName>
</protein>
<dbReference type="InterPro" id="IPR035372">
    <property type="entry name" value="MCD_N"/>
</dbReference>
<name>A0A197JKL1_9FUNG</name>
<dbReference type="OrthoDB" id="426718at2759"/>
<evidence type="ECO:0000259" key="1">
    <source>
        <dbReference type="Pfam" id="PF17408"/>
    </source>
</evidence>
<keyword evidence="3" id="KW-1185">Reference proteome</keyword>
<gene>
    <name evidence="2" type="ORF">K457DRAFT_129426</name>
</gene>
<dbReference type="AlphaFoldDB" id="A0A197JKL1"/>
<dbReference type="EMBL" id="KV442084">
    <property type="protein sequence ID" value="OAQ25046.1"/>
    <property type="molecule type" value="Genomic_DNA"/>
</dbReference>
<accession>A0A197JKL1</accession>
<proteinExistence type="predicted"/>
<sequence length="137" mass="15534">MDFLRLLVRDFGMGLCFALQEDIAKLAEQYATNPNIEPKSRALLNPEQLLRHAIVPSHIKFFGHVSRLPGGIKILIDIPCDILTILSENRSDFYISALKEFIKEKPSSLGFRSRTFDMATARGVSRKNYSVRGRPQV</sequence>
<dbReference type="Proteomes" id="UP000078512">
    <property type="component" value="Unassembled WGS sequence"/>
</dbReference>